<reference evidence="1" key="1">
    <citation type="submission" date="2021-06" db="EMBL/GenBank/DDBJ databases">
        <authorList>
            <person name="Kallberg Y."/>
            <person name="Tangrot J."/>
            <person name="Rosling A."/>
        </authorList>
    </citation>
    <scope>NUCLEOTIDE SEQUENCE</scope>
    <source>
        <strain evidence="1">MA461A</strain>
    </source>
</reference>
<accession>A0ACA9MI37</accession>
<dbReference type="EMBL" id="CAJVQC010008055">
    <property type="protein sequence ID" value="CAG8587500.1"/>
    <property type="molecule type" value="Genomic_DNA"/>
</dbReference>
<proteinExistence type="predicted"/>
<gene>
    <name evidence="1" type="ORF">RPERSI_LOCUS5403</name>
</gene>
<name>A0ACA9MI37_9GLOM</name>
<evidence type="ECO:0000313" key="1">
    <source>
        <dbReference type="EMBL" id="CAG8587500.1"/>
    </source>
</evidence>
<evidence type="ECO:0000313" key="2">
    <source>
        <dbReference type="Proteomes" id="UP000789920"/>
    </source>
</evidence>
<sequence length="73" mass="8129">ADRDILDIIINDNCLLTIDIVPAYYCALTKGKCLYLMEAECFTVEKLKKEGMSAAKIARILGRSDTSVKNCLK</sequence>
<comment type="caution">
    <text evidence="1">The sequence shown here is derived from an EMBL/GenBank/DDBJ whole genome shotgun (WGS) entry which is preliminary data.</text>
</comment>
<dbReference type="Proteomes" id="UP000789920">
    <property type="component" value="Unassembled WGS sequence"/>
</dbReference>
<organism evidence="1 2">
    <name type="scientific">Racocetra persica</name>
    <dbReference type="NCBI Taxonomy" id="160502"/>
    <lineage>
        <taxon>Eukaryota</taxon>
        <taxon>Fungi</taxon>
        <taxon>Fungi incertae sedis</taxon>
        <taxon>Mucoromycota</taxon>
        <taxon>Glomeromycotina</taxon>
        <taxon>Glomeromycetes</taxon>
        <taxon>Diversisporales</taxon>
        <taxon>Gigasporaceae</taxon>
        <taxon>Racocetra</taxon>
    </lineage>
</organism>
<feature type="non-terminal residue" evidence="1">
    <location>
        <position position="1"/>
    </location>
</feature>
<protein>
    <submittedName>
        <fullName evidence="1">9766_t:CDS:1</fullName>
    </submittedName>
</protein>
<keyword evidence="2" id="KW-1185">Reference proteome</keyword>